<protein>
    <submittedName>
        <fullName evidence="1">Uncharacterized protein</fullName>
    </submittedName>
</protein>
<sequence length="875" mass="101423">MEFCPQLSAFQGVIISADNVHPFSRLTSRGGNEEKIKYIIDSITKFLTDGGYLTNNGLNEESIVKIRKFAFFLILNSDLSVLSDMTDMEEIELVIWTIPTIPKCLMCEMFWRLHFDRFVNEAISYCDPDLASEIASAFIDNMKYYTPSACLNKISIISSALYKLICRIYFFNYYSNNLSDKLTMVFNNFQKTINFFTDPPKKEWLNSISRDDLYKYKGNCLDTMLRLVCECLEEFMSMQDLTEVSDPVYMLTYIGNVTRNVAFRTCDCPTQEILDCVNKSHLALLDKCQELVMDVSVDIFCAWSEYDESGKSMQKKIGELCHKVRTKLLEVSSVAEHPVVEMIKQISLKPDDINDILTNSDTDTIIETIENSEDKGTWVRALLNKRRLYEDESLMEVVSNNFNVLSEPECYELYSDIRSYMYENPDHEDYFDDFIVRLFQHCDNAHKHEILERYFNHNNFIDMAETDDFRNMMTETFNKLIVAPDADLTDILCLFLQRPRKVYEKIFSLAADNAQQTSIMLKAMLLLHKFSNHFYLYDTEPCIIKVAKNAFDNLDSEAKQHNFINFICALKNSNSITGTKLLMLIIMPHIHKALLKRDLVSLNIQCKLLKDAFTLEELTPYRAPMLAMLGQILDLVRWKINTFVPLAPETVDLALDLQCSIISTYHSEIPENELNWLKRRLKHLKHELNVYYYRKLWDPPGNNLVEILSGYTIDNEVDIEDLVSWLSKAICSATQKEWGIIWDSLSSLGDSQALDILHNAVSLVTLAERSNRMENTWPCVLYLYRNFVYTIRYKFFKEPLTNDQVENVLDKVIVTSNVVNEDSMEELSNVLIPLFAYLAEKKSEYTFNIANYLTNKCKSSKLTDILTKVFSNGTV</sequence>
<name>A0ABD0TLJ4_LOXSC</name>
<evidence type="ECO:0000313" key="1">
    <source>
        <dbReference type="EMBL" id="KAL0850132.1"/>
    </source>
</evidence>
<organism evidence="1 2">
    <name type="scientific">Loxostege sticticalis</name>
    <name type="common">Beet webworm moth</name>
    <dbReference type="NCBI Taxonomy" id="481309"/>
    <lineage>
        <taxon>Eukaryota</taxon>
        <taxon>Metazoa</taxon>
        <taxon>Ecdysozoa</taxon>
        <taxon>Arthropoda</taxon>
        <taxon>Hexapoda</taxon>
        <taxon>Insecta</taxon>
        <taxon>Pterygota</taxon>
        <taxon>Neoptera</taxon>
        <taxon>Endopterygota</taxon>
        <taxon>Lepidoptera</taxon>
        <taxon>Glossata</taxon>
        <taxon>Ditrysia</taxon>
        <taxon>Pyraloidea</taxon>
        <taxon>Crambidae</taxon>
        <taxon>Pyraustinae</taxon>
        <taxon>Loxostege</taxon>
    </lineage>
</organism>
<comment type="caution">
    <text evidence="1">The sequence shown here is derived from an EMBL/GenBank/DDBJ whole genome shotgun (WGS) entry which is preliminary data.</text>
</comment>
<dbReference type="EMBL" id="JBEDNZ010000003">
    <property type="protein sequence ID" value="KAL0850132.1"/>
    <property type="molecule type" value="Genomic_DNA"/>
</dbReference>
<reference evidence="1 2" key="1">
    <citation type="submission" date="2024-06" db="EMBL/GenBank/DDBJ databases">
        <title>A chromosome-level genome assembly of beet webworm, Loxostege sticticalis.</title>
        <authorList>
            <person name="Zhang Y."/>
        </authorList>
    </citation>
    <scope>NUCLEOTIDE SEQUENCE [LARGE SCALE GENOMIC DNA]</scope>
    <source>
        <strain evidence="1">AQ028</strain>
        <tissue evidence="1">Male pupae</tissue>
    </source>
</reference>
<gene>
    <name evidence="1" type="ORF">ABMA28_012011</name>
</gene>
<dbReference type="Proteomes" id="UP001549921">
    <property type="component" value="Unassembled WGS sequence"/>
</dbReference>
<dbReference type="AlphaFoldDB" id="A0ABD0TLJ4"/>
<evidence type="ECO:0000313" key="2">
    <source>
        <dbReference type="Proteomes" id="UP001549921"/>
    </source>
</evidence>
<proteinExistence type="predicted"/>
<accession>A0ABD0TLJ4</accession>